<dbReference type="GeneID" id="66101350"/>
<evidence type="ECO:0000313" key="1">
    <source>
        <dbReference type="EMBL" id="KAG7448345.1"/>
    </source>
</evidence>
<dbReference type="RefSeq" id="XP_043041845.1">
    <property type="nucleotide sequence ID" value="XM_043179056.1"/>
</dbReference>
<accession>A0A9P7VX51</accession>
<name>A0A9P7VX51_9AGAR</name>
<comment type="caution">
    <text evidence="1">The sequence shown here is derived from an EMBL/GenBank/DDBJ whole genome shotgun (WGS) entry which is preliminary data.</text>
</comment>
<proteinExistence type="predicted"/>
<sequence>MPLTELTTLNHVPPNNFESLSRLYTSWCSLQPSYSAYPLTFYADVRHPGVIYLLTGWRNAQERKLWCQSDEYQDVLADMVERVEVKRSLVLNMDFDTIPRAARGLMCVHTIRIEGDEEKEDEGIPWMPSNDSFLEVLWTACTEDCEDASTFCRFTLYGTIVSDETVRRKYRLGSNSFTAMKRVAVPVDKTSMLHASKDIISCT</sequence>
<dbReference type="Proteomes" id="UP000812287">
    <property type="component" value="Unassembled WGS sequence"/>
</dbReference>
<organism evidence="1 2">
    <name type="scientific">Guyanagaster necrorhizus</name>
    <dbReference type="NCBI Taxonomy" id="856835"/>
    <lineage>
        <taxon>Eukaryota</taxon>
        <taxon>Fungi</taxon>
        <taxon>Dikarya</taxon>
        <taxon>Basidiomycota</taxon>
        <taxon>Agaricomycotina</taxon>
        <taxon>Agaricomycetes</taxon>
        <taxon>Agaricomycetidae</taxon>
        <taxon>Agaricales</taxon>
        <taxon>Marasmiineae</taxon>
        <taxon>Physalacriaceae</taxon>
        <taxon>Guyanagaster</taxon>
    </lineage>
</organism>
<dbReference type="OrthoDB" id="2882283at2759"/>
<keyword evidence="2" id="KW-1185">Reference proteome</keyword>
<gene>
    <name evidence="1" type="ORF">BT62DRAFT_1074818</name>
</gene>
<evidence type="ECO:0000313" key="2">
    <source>
        <dbReference type="Proteomes" id="UP000812287"/>
    </source>
</evidence>
<protein>
    <submittedName>
        <fullName evidence="1">Uncharacterized protein</fullName>
    </submittedName>
</protein>
<reference evidence="1" key="1">
    <citation type="submission" date="2020-11" db="EMBL/GenBank/DDBJ databases">
        <title>Adaptations for nitrogen fixation in a non-lichenized fungal sporocarp promotes dispersal by wood-feeding termites.</title>
        <authorList>
            <consortium name="DOE Joint Genome Institute"/>
            <person name="Koch R.A."/>
            <person name="Yoon G."/>
            <person name="Arayal U."/>
            <person name="Lail K."/>
            <person name="Amirebrahimi M."/>
            <person name="Labutti K."/>
            <person name="Lipzen A."/>
            <person name="Riley R."/>
            <person name="Barry K."/>
            <person name="Henrissat B."/>
            <person name="Grigoriev I.V."/>
            <person name="Herr J.R."/>
            <person name="Aime M.C."/>
        </authorList>
    </citation>
    <scope>NUCLEOTIDE SEQUENCE</scope>
    <source>
        <strain evidence="1">MCA 3950</strain>
    </source>
</reference>
<dbReference type="AlphaFoldDB" id="A0A9P7VX51"/>
<dbReference type="EMBL" id="MU250530">
    <property type="protein sequence ID" value="KAG7448345.1"/>
    <property type="molecule type" value="Genomic_DNA"/>
</dbReference>